<dbReference type="InterPro" id="IPR000160">
    <property type="entry name" value="GGDEF_dom"/>
</dbReference>
<keyword evidence="1" id="KW-0472">Membrane</keyword>
<evidence type="ECO:0000256" key="1">
    <source>
        <dbReference type="SAM" id="Phobius"/>
    </source>
</evidence>
<dbReference type="PROSITE" id="PS50883">
    <property type="entry name" value="EAL"/>
    <property type="match status" value="1"/>
</dbReference>
<dbReference type="SMART" id="SM00052">
    <property type="entry name" value="EAL"/>
    <property type="match status" value="1"/>
</dbReference>
<evidence type="ECO:0000313" key="4">
    <source>
        <dbReference type="Proteomes" id="UP001652504"/>
    </source>
</evidence>
<dbReference type="Pfam" id="PF16448">
    <property type="entry name" value="LapD_MoxY_N"/>
    <property type="match status" value="1"/>
</dbReference>
<dbReference type="EMBL" id="JAOWKX010000003">
    <property type="protein sequence ID" value="MCV2884536.1"/>
    <property type="molecule type" value="Genomic_DNA"/>
</dbReference>
<keyword evidence="1" id="KW-0812">Transmembrane</keyword>
<gene>
    <name evidence="3" type="ORF">OE749_07505</name>
</gene>
<dbReference type="Pfam" id="PF00563">
    <property type="entry name" value="EAL"/>
    <property type="match status" value="1"/>
</dbReference>
<dbReference type="RefSeq" id="WP_263711819.1">
    <property type="nucleotide sequence ID" value="NZ_JAOWKX010000003.1"/>
</dbReference>
<dbReference type="InterPro" id="IPR032244">
    <property type="entry name" value="LapD_MoxY_N"/>
</dbReference>
<dbReference type="SUPFAM" id="SSF141868">
    <property type="entry name" value="EAL domain-like"/>
    <property type="match status" value="1"/>
</dbReference>
<dbReference type="InterPro" id="IPR043128">
    <property type="entry name" value="Rev_trsase/Diguanyl_cyclase"/>
</dbReference>
<organism evidence="3 4">
    <name type="scientific">Fluctibacter corallii</name>
    <dbReference type="NCBI Taxonomy" id="2984329"/>
    <lineage>
        <taxon>Bacteria</taxon>
        <taxon>Pseudomonadati</taxon>
        <taxon>Pseudomonadota</taxon>
        <taxon>Gammaproteobacteria</taxon>
        <taxon>Alteromonadales</taxon>
        <taxon>Alteromonadaceae</taxon>
        <taxon>Fluctibacter</taxon>
    </lineage>
</organism>
<keyword evidence="4" id="KW-1185">Reference proteome</keyword>
<comment type="caution">
    <text evidence="3">The sequence shown here is derived from an EMBL/GenBank/DDBJ whole genome shotgun (WGS) entry which is preliminary data.</text>
</comment>
<dbReference type="Pfam" id="PF00990">
    <property type="entry name" value="GGDEF"/>
    <property type="match status" value="1"/>
</dbReference>
<dbReference type="PANTHER" id="PTHR33121">
    <property type="entry name" value="CYCLIC DI-GMP PHOSPHODIESTERASE PDEF"/>
    <property type="match status" value="1"/>
</dbReference>
<dbReference type="InterPro" id="IPR035919">
    <property type="entry name" value="EAL_sf"/>
</dbReference>
<sequence>MPLKLEVCLIIVFIVLFTFLTGIVTTVSGIEKTFIIQLNVKNVDNANILAANLSRLEKDLSLQEIFITAQFDLGHFQRIELKDVDGETIFKRSFDEEIDKDVPTWFKDYYPLQAPFAAAEVIDGWNAYGVLEVESDTSGYRKELWNLAERIFWSYMFIGLISTLIGVIFVNALLIPLNNMVKQANAFINKQFIKIKTPFTTEFQKIVHATNTLADRMRMSLEEENRRLDALKYESSHDLSTGISNRKQAFSALSSQLAFRDTEGQNIVFMLHFGKFGLIAANQGEKKAEELMREFTRELTKVVDGLRDQRSDAFIGRIRDYRIMGMMVETFDIHIVQKHLQELAIRFTEQHKDEGLAICGAVQYLFSTDTVTGIVNKLDIILTPLIDENRAGVACEDTREKPALFESEADWQRCLNDAIREDQVSFFDAPLFNLECNTLIHYQSWLGLRLNGVDYRAGSFIHWARKLNLMEKIEFIAIKKLCARIKGSDFKYDYSLLLSDRFLTNQYCLAKLDEFASLHTKSICKLNIEFRESTVIEHANAFGDFCKRYKPLGIKIGLRKVGDKFSLINGLQEYGLDYLKLDTLFTHDITTNPTNQLFLRGFCSLAHSMNIRVYADGVIGDEATAVLKNIGVDGLNRPDLIY</sequence>
<evidence type="ECO:0000259" key="2">
    <source>
        <dbReference type="PROSITE" id="PS50883"/>
    </source>
</evidence>
<keyword evidence="1" id="KW-1133">Transmembrane helix</keyword>
<feature type="transmembrane region" description="Helical" evidence="1">
    <location>
        <begin position="7"/>
        <end position="30"/>
    </location>
</feature>
<feature type="domain" description="EAL" evidence="2">
    <location>
        <begin position="408"/>
        <end position="642"/>
    </location>
</feature>
<name>A0ABT3A882_9ALTE</name>
<protein>
    <submittedName>
        <fullName evidence="3">EAL domain-containing protein</fullName>
    </submittedName>
</protein>
<dbReference type="InterPro" id="IPR042461">
    <property type="entry name" value="LapD_MoxY_peri_C"/>
</dbReference>
<dbReference type="InterPro" id="IPR001633">
    <property type="entry name" value="EAL_dom"/>
</dbReference>
<feature type="transmembrane region" description="Helical" evidence="1">
    <location>
        <begin position="152"/>
        <end position="174"/>
    </location>
</feature>
<accession>A0ABT3A882</accession>
<dbReference type="Gene3D" id="3.30.110.200">
    <property type="match status" value="1"/>
</dbReference>
<dbReference type="Proteomes" id="UP001652504">
    <property type="component" value="Unassembled WGS sequence"/>
</dbReference>
<dbReference type="PANTHER" id="PTHR33121:SF70">
    <property type="entry name" value="SIGNALING PROTEIN YKOW"/>
    <property type="match status" value="1"/>
</dbReference>
<reference evidence="3 4" key="1">
    <citation type="submission" date="2022-10" db="EMBL/GenBank/DDBJ databases">
        <title>Aestuariibacter sp. AA17 isolated from Montipora capitata coral fragment.</title>
        <authorList>
            <person name="Emsley S.A."/>
            <person name="Pfannmuller K.M."/>
            <person name="Loughran R.M."/>
            <person name="Shlafstein M."/>
            <person name="Papke E."/>
            <person name="Saw J.H."/>
            <person name="Ushijima B."/>
            <person name="Videau P."/>
        </authorList>
    </citation>
    <scope>NUCLEOTIDE SEQUENCE [LARGE SCALE GENOMIC DNA]</scope>
    <source>
        <strain evidence="3 4">AA17</strain>
    </source>
</reference>
<dbReference type="Gene3D" id="3.20.20.450">
    <property type="entry name" value="EAL domain"/>
    <property type="match status" value="1"/>
</dbReference>
<dbReference type="Gene3D" id="6.20.270.20">
    <property type="entry name" value="LapD/MoxY periplasmic domain"/>
    <property type="match status" value="1"/>
</dbReference>
<dbReference type="Gene3D" id="3.30.70.270">
    <property type="match status" value="1"/>
</dbReference>
<proteinExistence type="predicted"/>
<dbReference type="InterPro" id="IPR050706">
    <property type="entry name" value="Cyclic-di-GMP_PDE-like"/>
</dbReference>
<evidence type="ECO:0000313" key="3">
    <source>
        <dbReference type="EMBL" id="MCV2884536.1"/>
    </source>
</evidence>